<dbReference type="CDD" id="cd00756">
    <property type="entry name" value="MoaE"/>
    <property type="match status" value="1"/>
</dbReference>
<accession>A0A5E6MA46</accession>
<evidence type="ECO:0000256" key="3">
    <source>
        <dbReference type="ARBA" id="ARBA00011950"/>
    </source>
</evidence>
<dbReference type="EC" id="2.8.1.12" evidence="3"/>
<dbReference type="EMBL" id="CABFVA020000040">
    <property type="protein sequence ID" value="VVM06078.1"/>
    <property type="molecule type" value="Genomic_DNA"/>
</dbReference>
<evidence type="ECO:0000256" key="1">
    <source>
        <dbReference type="ARBA" id="ARBA00005046"/>
    </source>
</evidence>
<dbReference type="AlphaFoldDB" id="A0A5E6MA46"/>
<evidence type="ECO:0000256" key="9">
    <source>
        <dbReference type="ARBA" id="ARBA00030781"/>
    </source>
</evidence>
<comment type="subunit">
    <text evidence="6">Heterotetramer of 2 MoaD subunits and 2 MoaE subunits. Also stable as homodimer. The enzyme changes between these two forms during catalysis.</text>
</comment>
<evidence type="ECO:0000256" key="10">
    <source>
        <dbReference type="ARBA" id="ARBA00032474"/>
    </source>
</evidence>
<gene>
    <name evidence="12" type="primary">MOCS2B</name>
    <name evidence="12" type="synonym">moaE</name>
    <name evidence="12" type="ORF">MAMT_00964</name>
</gene>
<dbReference type="Gene3D" id="3.90.1170.40">
    <property type="entry name" value="Molybdopterin biosynthesis MoaE subunit"/>
    <property type="match status" value="1"/>
</dbReference>
<comment type="pathway">
    <text evidence="1">Cofactor biosynthesis; molybdopterin biosynthesis.</text>
</comment>
<name>A0A5E6MA46_9BACT</name>
<proteinExistence type="inferred from homology"/>
<evidence type="ECO:0000256" key="4">
    <source>
        <dbReference type="ARBA" id="ARBA00013858"/>
    </source>
</evidence>
<dbReference type="OrthoDB" id="9803224at2"/>
<dbReference type="GO" id="GO:0030366">
    <property type="term" value="F:molybdopterin synthase activity"/>
    <property type="evidence" value="ECO:0007669"/>
    <property type="project" value="UniProtKB-EC"/>
</dbReference>
<evidence type="ECO:0000256" key="2">
    <source>
        <dbReference type="ARBA" id="ARBA00005426"/>
    </source>
</evidence>
<dbReference type="PANTHER" id="PTHR23404">
    <property type="entry name" value="MOLYBDOPTERIN SYNTHASE RELATED"/>
    <property type="match status" value="1"/>
</dbReference>
<organism evidence="12 13">
    <name type="scientific">Methylacidimicrobium tartarophylax</name>
    <dbReference type="NCBI Taxonomy" id="1041768"/>
    <lineage>
        <taxon>Bacteria</taxon>
        <taxon>Pseudomonadati</taxon>
        <taxon>Verrucomicrobiota</taxon>
        <taxon>Methylacidimicrobium</taxon>
    </lineage>
</organism>
<dbReference type="GO" id="GO:0006777">
    <property type="term" value="P:Mo-molybdopterin cofactor biosynthetic process"/>
    <property type="evidence" value="ECO:0007669"/>
    <property type="project" value="UniProtKB-KW"/>
</dbReference>
<evidence type="ECO:0000256" key="8">
    <source>
        <dbReference type="ARBA" id="ARBA00030407"/>
    </source>
</evidence>
<dbReference type="InterPro" id="IPR003448">
    <property type="entry name" value="Mopterin_biosynth_MoaE"/>
</dbReference>
<reference evidence="12 13" key="1">
    <citation type="submission" date="2019-09" db="EMBL/GenBank/DDBJ databases">
        <authorList>
            <person name="Cremers G."/>
        </authorList>
    </citation>
    <scope>NUCLEOTIDE SEQUENCE [LARGE SCALE GENOMIC DNA]</scope>
    <source>
        <strain evidence="12">4A</strain>
    </source>
</reference>
<dbReference type="Pfam" id="PF02391">
    <property type="entry name" value="MoaE"/>
    <property type="match status" value="1"/>
</dbReference>
<dbReference type="RefSeq" id="WP_142659866.1">
    <property type="nucleotide sequence ID" value="NZ_CABFVA020000040.1"/>
</dbReference>
<dbReference type="Proteomes" id="UP000334923">
    <property type="component" value="Unassembled WGS sequence"/>
</dbReference>
<evidence type="ECO:0000256" key="11">
    <source>
        <dbReference type="ARBA" id="ARBA00049878"/>
    </source>
</evidence>
<dbReference type="SUPFAM" id="SSF54690">
    <property type="entry name" value="Molybdopterin synthase subunit MoaE"/>
    <property type="match status" value="1"/>
</dbReference>
<keyword evidence="5" id="KW-0501">Molybdenum cofactor biosynthesis</keyword>
<protein>
    <recommendedName>
        <fullName evidence="4">Molybdopterin synthase catalytic subunit</fullName>
        <ecNumber evidence="3">2.8.1.12</ecNumber>
    </recommendedName>
    <alternativeName>
        <fullName evidence="9">MPT synthase subunit 2</fullName>
    </alternativeName>
    <alternativeName>
        <fullName evidence="7">Molybdenum cofactor biosynthesis protein E</fullName>
    </alternativeName>
    <alternativeName>
        <fullName evidence="8">Molybdopterin-converting factor large subunit</fullName>
    </alternativeName>
    <alternativeName>
        <fullName evidence="10">Molybdopterin-converting factor subunit 2</fullName>
    </alternativeName>
</protein>
<sequence>MGITISLIDRPIERPCLAFPLEGSSGAVVEFFGVVRGREGGKPITALAYEAYREMAKKELERIAEEVAERGLCHELVLIHRLGTVPVGEPSLYLQVKAERRGTAFRIAEELIQRLKADVPIWKAAVASSLLEAFPETAAKPMPSPVEGS</sequence>
<evidence type="ECO:0000313" key="12">
    <source>
        <dbReference type="EMBL" id="VVM06078.1"/>
    </source>
</evidence>
<dbReference type="InterPro" id="IPR036563">
    <property type="entry name" value="MoaE_sf"/>
</dbReference>
<evidence type="ECO:0000256" key="5">
    <source>
        <dbReference type="ARBA" id="ARBA00023150"/>
    </source>
</evidence>
<comment type="catalytic activity">
    <reaction evidence="11">
        <text>2 [molybdopterin-synthase sulfur-carrier protein]-C-terminal-Gly-aminoethanethioate + cyclic pyranopterin phosphate + H2O = molybdopterin + 2 [molybdopterin-synthase sulfur-carrier protein]-C-terminal Gly-Gly + 2 H(+)</text>
        <dbReference type="Rhea" id="RHEA:26333"/>
        <dbReference type="Rhea" id="RHEA-COMP:12202"/>
        <dbReference type="Rhea" id="RHEA-COMP:19907"/>
        <dbReference type="ChEBI" id="CHEBI:15377"/>
        <dbReference type="ChEBI" id="CHEBI:15378"/>
        <dbReference type="ChEBI" id="CHEBI:58698"/>
        <dbReference type="ChEBI" id="CHEBI:59648"/>
        <dbReference type="ChEBI" id="CHEBI:90778"/>
        <dbReference type="ChEBI" id="CHEBI:232372"/>
        <dbReference type="EC" id="2.8.1.12"/>
    </reaction>
</comment>
<evidence type="ECO:0000256" key="7">
    <source>
        <dbReference type="ARBA" id="ARBA00029745"/>
    </source>
</evidence>
<keyword evidence="13" id="KW-1185">Reference proteome</keyword>
<comment type="similarity">
    <text evidence="2">Belongs to the MoaE family.</text>
</comment>
<evidence type="ECO:0000313" key="13">
    <source>
        <dbReference type="Proteomes" id="UP000334923"/>
    </source>
</evidence>
<keyword evidence="12" id="KW-0808">Transferase</keyword>
<evidence type="ECO:0000256" key="6">
    <source>
        <dbReference type="ARBA" id="ARBA00026066"/>
    </source>
</evidence>